<organism evidence="3 4">
    <name type="scientific">Ataeniobius toweri</name>
    <dbReference type="NCBI Taxonomy" id="208326"/>
    <lineage>
        <taxon>Eukaryota</taxon>
        <taxon>Metazoa</taxon>
        <taxon>Chordata</taxon>
        <taxon>Craniata</taxon>
        <taxon>Vertebrata</taxon>
        <taxon>Euteleostomi</taxon>
        <taxon>Actinopterygii</taxon>
        <taxon>Neopterygii</taxon>
        <taxon>Teleostei</taxon>
        <taxon>Neoteleostei</taxon>
        <taxon>Acanthomorphata</taxon>
        <taxon>Ovalentaria</taxon>
        <taxon>Atherinomorphae</taxon>
        <taxon>Cyprinodontiformes</taxon>
        <taxon>Goodeidae</taxon>
        <taxon>Ataeniobius</taxon>
    </lineage>
</organism>
<dbReference type="Proteomes" id="UP001345963">
    <property type="component" value="Unassembled WGS sequence"/>
</dbReference>
<dbReference type="EMBL" id="JAHUTI010021898">
    <property type="protein sequence ID" value="MED6239698.1"/>
    <property type="molecule type" value="Genomic_DNA"/>
</dbReference>
<keyword evidence="2" id="KW-0812">Transmembrane</keyword>
<comment type="caution">
    <text evidence="3">The sequence shown here is derived from an EMBL/GenBank/DDBJ whole genome shotgun (WGS) entry which is preliminary data.</text>
</comment>
<keyword evidence="4" id="KW-1185">Reference proteome</keyword>
<evidence type="ECO:0000313" key="3">
    <source>
        <dbReference type="EMBL" id="MED6239698.1"/>
    </source>
</evidence>
<keyword evidence="2" id="KW-1133">Transmembrane helix</keyword>
<feature type="region of interest" description="Disordered" evidence="1">
    <location>
        <begin position="97"/>
        <end position="117"/>
    </location>
</feature>
<evidence type="ECO:0000256" key="2">
    <source>
        <dbReference type="SAM" id="Phobius"/>
    </source>
</evidence>
<feature type="transmembrane region" description="Helical" evidence="2">
    <location>
        <begin position="45"/>
        <end position="61"/>
    </location>
</feature>
<sequence>MVAHVLQWLNSSHHWAFGSTQLLRRNTWESCSPISAFDFFLDLNTGLYFIFLFFPITHFLFHWTEALPNNLCCVLILNNKKRYQTVTRPLLADMSSKNGVRFSSKSEDLGSPPQTMQKKRRPSCARLIECVC</sequence>
<proteinExistence type="predicted"/>
<evidence type="ECO:0000313" key="4">
    <source>
        <dbReference type="Proteomes" id="UP001345963"/>
    </source>
</evidence>
<accession>A0ABU7AQ38</accession>
<gene>
    <name evidence="3" type="ORF">ATANTOWER_009898</name>
</gene>
<evidence type="ECO:0000256" key="1">
    <source>
        <dbReference type="SAM" id="MobiDB-lite"/>
    </source>
</evidence>
<keyword evidence="2" id="KW-0472">Membrane</keyword>
<name>A0ABU7AQ38_9TELE</name>
<reference evidence="3 4" key="1">
    <citation type="submission" date="2021-07" db="EMBL/GenBank/DDBJ databases">
        <authorList>
            <person name="Palmer J.M."/>
        </authorList>
    </citation>
    <scope>NUCLEOTIDE SEQUENCE [LARGE SCALE GENOMIC DNA]</scope>
    <source>
        <strain evidence="3 4">AT_MEX2019</strain>
        <tissue evidence="3">Muscle</tissue>
    </source>
</reference>
<protein>
    <submittedName>
        <fullName evidence="3">Uncharacterized protein</fullName>
    </submittedName>
</protein>